<keyword evidence="8" id="KW-0732">Signal</keyword>
<dbReference type="PANTHER" id="PTHR37016:SF3">
    <property type="entry name" value="NEUTRAL PROTEASE 2-RELATED"/>
    <property type="match status" value="1"/>
</dbReference>
<keyword evidence="6" id="KW-0862">Zinc</keyword>
<gene>
    <name evidence="10" type="ORF">KAK11_02455</name>
</gene>
<protein>
    <submittedName>
        <fullName evidence="10">Peptidase M35</fullName>
    </submittedName>
</protein>
<dbReference type="Gene3D" id="3.40.390.10">
    <property type="entry name" value="Collagenase (Catalytic Domain)"/>
    <property type="match status" value="1"/>
</dbReference>
<keyword evidence="7" id="KW-0482">Metalloprotease</keyword>
<evidence type="ECO:0000256" key="5">
    <source>
        <dbReference type="ARBA" id="ARBA00022801"/>
    </source>
</evidence>
<dbReference type="InterPro" id="IPR050414">
    <property type="entry name" value="Fungal_M35_metalloproteases"/>
</dbReference>
<dbReference type="Proteomes" id="UP000672097">
    <property type="component" value="Unassembled WGS sequence"/>
</dbReference>
<accession>A0ABS5DSQ0</accession>
<dbReference type="CDD" id="cd11306">
    <property type="entry name" value="M35_peptidyl-Lys"/>
    <property type="match status" value="1"/>
</dbReference>
<evidence type="ECO:0000256" key="3">
    <source>
        <dbReference type="ARBA" id="ARBA00022670"/>
    </source>
</evidence>
<evidence type="ECO:0000259" key="9">
    <source>
        <dbReference type="SMART" id="SM01351"/>
    </source>
</evidence>
<keyword evidence="11" id="KW-1185">Reference proteome</keyword>
<dbReference type="InterPro" id="IPR029463">
    <property type="entry name" value="Lys_MEP"/>
</dbReference>
<dbReference type="SUPFAM" id="SSF55486">
    <property type="entry name" value="Metalloproteases ('zincins'), catalytic domain"/>
    <property type="match status" value="1"/>
</dbReference>
<evidence type="ECO:0000256" key="6">
    <source>
        <dbReference type="ARBA" id="ARBA00022833"/>
    </source>
</evidence>
<evidence type="ECO:0000313" key="10">
    <source>
        <dbReference type="EMBL" id="MBQ0934173.1"/>
    </source>
</evidence>
<dbReference type="SMART" id="SM01351">
    <property type="entry name" value="Aspzincin_M35"/>
    <property type="match status" value="1"/>
</dbReference>
<evidence type="ECO:0000256" key="8">
    <source>
        <dbReference type="SAM" id="SignalP"/>
    </source>
</evidence>
<feature type="domain" description="Lysine-specific metallo-endopeptidase" evidence="9">
    <location>
        <begin position="206"/>
        <end position="339"/>
    </location>
</feature>
<keyword evidence="4" id="KW-0479">Metal-binding</keyword>
<evidence type="ECO:0000256" key="7">
    <source>
        <dbReference type="ARBA" id="ARBA00023049"/>
    </source>
</evidence>
<keyword evidence="3" id="KW-0645">Protease</keyword>
<comment type="similarity">
    <text evidence="2">Belongs to the peptidase M35 family.</text>
</comment>
<dbReference type="InterPro" id="IPR024079">
    <property type="entry name" value="MetalloPept_cat_dom_sf"/>
</dbReference>
<dbReference type="Pfam" id="PF14521">
    <property type="entry name" value="Aspzincin_M35"/>
    <property type="match status" value="1"/>
</dbReference>
<dbReference type="PANTHER" id="PTHR37016">
    <property type="match status" value="1"/>
</dbReference>
<dbReference type="PROSITE" id="PS51257">
    <property type="entry name" value="PROKAR_LIPOPROTEIN"/>
    <property type="match status" value="1"/>
</dbReference>
<feature type="signal peptide" evidence="8">
    <location>
        <begin position="1"/>
        <end position="22"/>
    </location>
</feature>
<dbReference type="InterPro" id="IPR034115">
    <property type="entry name" value="M35_peptidyl-Lys"/>
</dbReference>
<evidence type="ECO:0000256" key="1">
    <source>
        <dbReference type="ARBA" id="ARBA00001947"/>
    </source>
</evidence>
<dbReference type="EMBL" id="JAGQDG010000001">
    <property type="protein sequence ID" value="MBQ0934173.1"/>
    <property type="molecule type" value="Genomic_DNA"/>
</dbReference>
<sequence>MKKLSAAPVFLVSMLGLSSAQAATSCLDVQLSAPQAVLRGNVDVSIDVAVSNRCGHAVKVLRWQLPSDEVEGRLFQIERDGQPVTYLGPVFKRAKPTAADHVTLAAGSTTRYTVELTGTYDLSQNGEYSISYIGRGQRGVNTESLNSAALTLWLQERTETASASFAPAAIGTQATLSFTGKCTTTQKSTLTSAVTAATNYSVASTNYLNGPASGTPRYTTWFGAFSSGNWNIAKAHFTAARDAFQTKPITLDCSCKQSGTYAYVYPTQPYKIYVCGAFWNAPMTGTDSKGGTLVHEMMHFNVVAATDDWAYGQSAAKSLAISSPTKALDNSDSHEYFAENTPFQN</sequence>
<keyword evidence="5" id="KW-0378">Hydrolase</keyword>
<reference evidence="10 11" key="1">
    <citation type="submission" date="2021-04" db="EMBL/GenBank/DDBJ databases">
        <title>The genome sequence of type strain Ideonella paludis KCTC 32238.</title>
        <authorList>
            <person name="Liu Y."/>
        </authorList>
    </citation>
    <scope>NUCLEOTIDE SEQUENCE [LARGE SCALE GENOMIC DNA]</scope>
    <source>
        <strain evidence="10 11">KCTC 32238</strain>
    </source>
</reference>
<dbReference type="RefSeq" id="WP_210805786.1">
    <property type="nucleotide sequence ID" value="NZ_JAGQDG010000001.1"/>
</dbReference>
<feature type="chain" id="PRO_5045089049" evidence="8">
    <location>
        <begin position="23"/>
        <end position="345"/>
    </location>
</feature>
<proteinExistence type="inferred from homology"/>
<evidence type="ECO:0000256" key="4">
    <source>
        <dbReference type="ARBA" id="ARBA00022723"/>
    </source>
</evidence>
<evidence type="ECO:0000313" key="11">
    <source>
        <dbReference type="Proteomes" id="UP000672097"/>
    </source>
</evidence>
<evidence type="ECO:0000256" key="2">
    <source>
        <dbReference type="ARBA" id="ARBA00010279"/>
    </source>
</evidence>
<name>A0ABS5DSQ0_9BURK</name>
<dbReference type="Gene3D" id="2.60.40.2970">
    <property type="match status" value="1"/>
</dbReference>
<organism evidence="10 11">
    <name type="scientific">Ideonella paludis</name>
    <dbReference type="NCBI Taxonomy" id="1233411"/>
    <lineage>
        <taxon>Bacteria</taxon>
        <taxon>Pseudomonadati</taxon>
        <taxon>Pseudomonadota</taxon>
        <taxon>Betaproteobacteria</taxon>
        <taxon>Burkholderiales</taxon>
        <taxon>Sphaerotilaceae</taxon>
        <taxon>Ideonella</taxon>
    </lineage>
</organism>
<comment type="cofactor">
    <cofactor evidence="1">
        <name>Zn(2+)</name>
        <dbReference type="ChEBI" id="CHEBI:29105"/>
    </cofactor>
</comment>
<comment type="caution">
    <text evidence="10">The sequence shown here is derived from an EMBL/GenBank/DDBJ whole genome shotgun (WGS) entry which is preliminary data.</text>
</comment>